<feature type="domain" description="Radical SAM core" evidence="9">
    <location>
        <begin position="54"/>
        <end position="270"/>
    </location>
</feature>
<keyword evidence="7 8" id="KW-0456">Lyase</keyword>
<feature type="binding site" evidence="8">
    <location>
        <position position="67"/>
    </location>
    <ligand>
        <name>[4Fe-4S] cluster</name>
        <dbReference type="ChEBI" id="CHEBI:49883"/>
        <note>4Fe-4S-S-AdoMet</note>
    </ligand>
</feature>
<feature type="binding site" evidence="8">
    <location>
        <position position="63"/>
    </location>
    <ligand>
        <name>substrate</name>
    </ligand>
</feature>
<accession>A0ABY1QEM8</accession>
<reference evidence="10 11" key="1">
    <citation type="submission" date="2017-05" db="EMBL/GenBank/DDBJ databases">
        <authorList>
            <person name="Varghese N."/>
            <person name="Submissions S."/>
        </authorList>
    </citation>
    <scope>NUCLEOTIDE SEQUENCE [LARGE SCALE GENOMIC DNA]</scope>
    <source>
        <strain evidence="10 11">DSM 25457</strain>
    </source>
</reference>
<evidence type="ECO:0000313" key="11">
    <source>
        <dbReference type="Proteomes" id="UP001158067"/>
    </source>
</evidence>
<dbReference type="RefSeq" id="WP_283433740.1">
    <property type="nucleotide sequence ID" value="NZ_FXUG01000009.1"/>
</dbReference>
<gene>
    <name evidence="8" type="primary">queE</name>
    <name evidence="10" type="ORF">SAMN06265222_109165</name>
</gene>
<feature type="binding site" evidence="8">
    <location>
        <begin position="48"/>
        <end position="50"/>
    </location>
    <ligand>
        <name>substrate</name>
    </ligand>
</feature>
<dbReference type="InterPro" id="IPR024924">
    <property type="entry name" value="7-CO-7-deazaguanine_synth-like"/>
</dbReference>
<keyword evidence="11" id="KW-1185">Reference proteome</keyword>
<dbReference type="InterPro" id="IPR007197">
    <property type="entry name" value="rSAM"/>
</dbReference>
<dbReference type="Gene3D" id="3.20.20.70">
    <property type="entry name" value="Aldolase class I"/>
    <property type="match status" value="1"/>
</dbReference>
<comment type="similarity">
    <text evidence="8">Belongs to the radical SAM superfamily. 7-carboxy-7-deazaguanine synthase family.</text>
</comment>
<name>A0ABY1QEM8_9BACT</name>
<keyword evidence="6 8" id="KW-0411">Iron-sulfur</keyword>
<evidence type="ECO:0000256" key="5">
    <source>
        <dbReference type="ARBA" id="ARBA00023004"/>
    </source>
</evidence>
<dbReference type="EMBL" id="FXUG01000009">
    <property type="protein sequence ID" value="SMP65996.1"/>
    <property type="molecule type" value="Genomic_DNA"/>
</dbReference>
<feature type="binding site" evidence="8">
    <location>
        <position position="74"/>
    </location>
    <ligand>
        <name>[4Fe-4S] cluster</name>
        <dbReference type="ChEBI" id="CHEBI:49883"/>
        <note>4Fe-4S-S-AdoMet</note>
    </ligand>
</feature>
<keyword evidence="5 8" id="KW-0408">Iron</keyword>
<comment type="catalytic activity">
    <reaction evidence="8">
        <text>6-carboxy-5,6,7,8-tetrahydropterin + H(+) = 7-carboxy-7-carbaguanine + NH4(+)</text>
        <dbReference type="Rhea" id="RHEA:27974"/>
        <dbReference type="ChEBI" id="CHEBI:15378"/>
        <dbReference type="ChEBI" id="CHEBI:28938"/>
        <dbReference type="ChEBI" id="CHEBI:61032"/>
        <dbReference type="ChEBI" id="CHEBI:61036"/>
        <dbReference type="EC" id="4.3.99.3"/>
    </reaction>
</comment>
<comment type="pathway">
    <text evidence="8">Purine metabolism; 7-cyano-7-deazaguanine biosynthesis.</text>
</comment>
<dbReference type="Proteomes" id="UP001158067">
    <property type="component" value="Unassembled WGS sequence"/>
</dbReference>
<comment type="function">
    <text evidence="8">Catalyzes the complex heterocyclic radical-mediated conversion of 6-carboxy-5,6,7,8-tetrahydropterin (CPH4) to 7-carboxy-7-deazaguanine (CDG), a step common to the biosynthetic pathways of all 7-deazapurine-containing compounds.</text>
</comment>
<evidence type="ECO:0000256" key="3">
    <source>
        <dbReference type="ARBA" id="ARBA00022723"/>
    </source>
</evidence>
<evidence type="ECO:0000259" key="9">
    <source>
        <dbReference type="PROSITE" id="PS51918"/>
    </source>
</evidence>
<organism evidence="10 11">
    <name type="scientific">Neorhodopirellula lusitana</name>
    <dbReference type="NCBI Taxonomy" id="445327"/>
    <lineage>
        <taxon>Bacteria</taxon>
        <taxon>Pseudomonadati</taxon>
        <taxon>Planctomycetota</taxon>
        <taxon>Planctomycetia</taxon>
        <taxon>Pirellulales</taxon>
        <taxon>Pirellulaceae</taxon>
        <taxon>Neorhodopirellula</taxon>
    </lineage>
</organism>
<dbReference type="Pfam" id="PF04055">
    <property type="entry name" value="Radical_SAM"/>
    <property type="match status" value="1"/>
</dbReference>
<dbReference type="PANTHER" id="PTHR42836:SF1">
    <property type="entry name" value="7-CARBOXY-7-DEAZAGUANINE SYNTHASE"/>
    <property type="match status" value="1"/>
</dbReference>
<dbReference type="InterPro" id="IPR013785">
    <property type="entry name" value="Aldolase_TIM"/>
</dbReference>
<comment type="cofactor">
    <cofactor evidence="8">
        <name>[4Fe-4S] cluster</name>
        <dbReference type="ChEBI" id="CHEBI:49883"/>
    </cofactor>
    <text evidence="8">Binds 1 [4Fe-4S] cluster. The cluster is coordinated with 3 cysteines and an exchangeable S-adenosyl-L-methionine.</text>
</comment>
<evidence type="ECO:0000256" key="8">
    <source>
        <dbReference type="HAMAP-Rule" id="MF_00917"/>
    </source>
</evidence>
<comment type="subunit">
    <text evidence="8">Homodimer.</text>
</comment>
<keyword evidence="8" id="KW-0671">Queuosine biosynthesis</keyword>
<feature type="binding site" evidence="8">
    <location>
        <position position="71"/>
    </location>
    <ligand>
        <name>[4Fe-4S] cluster</name>
        <dbReference type="ChEBI" id="CHEBI:49883"/>
        <note>4Fe-4S-S-AdoMet</note>
    </ligand>
</feature>
<keyword evidence="1 8" id="KW-0004">4Fe-4S</keyword>
<feature type="binding site" evidence="8">
    <location>
        <begin position="159"/>
        <end position="161"/>
    </location>
    <ligand>
        <name>S-adenosyl-L-methionine</name>
        <dbReference type="ChEBI" id="CHEBI:59789"/>
    </ligand>
</feature>
<keyword evidence="2 8" id="KW-0949">S-adenosyl-L-methionine</keyword>
<dbReference type="CDD" id="cd01335">
    <property type="entry name" value="Radical_SAM"/>
    <property type="match status" value="1"/>
</dbReference>
<feature type="binding site" evidence="8">
    <location>
        <position position="117"/>
    </location>
    <ligand>
        <name>S-adenosyl-L-methionine</name>
        <dbReference type="ChEBI" id="CHEBI:59789"/>
    </ligand>
</feature>
<feature type="binding site" evidence="8">
    <location>
        <begin position="73"/>
        <end position="75"/>
    </location>
    <ligand>
        <name>S-adenosyl-L-methionine</name>
        <dbReference type="ChEBI" id="CHEBI:59789"/>
    </ligand>
</feature>
<comment type="caution">
    <text evidence="8">Lacks conserved residue(s) required for the propagation of feature annotation.</text>
</comment>
<comment type="cofactor">
    <cofactor evidence="8">
        <name>Mg(2+)</name>
        <dbReference type="ChEBI" id="CHEBI:18420"/>
    </cofactor>
</comment>
<dbReference type="PANTHER" id="PTHR42836">
    <property type="entry name" value="7-CARBOXY-7-DEAZAGUANINE SYNTHASE"/>
    <property type="match status" value="1"/>
</dbReference>
<dbReference type="PROSITE" id="PS51918">
    <property type="entry name" value="RADICAL_SAM"/>
    <property type="match status" value="1"/>
</dbReference>
<dbReference type="EC" id="4.3.99.3" evidence="8"/>
<evidence type="ECO:0000256" key="4">
    <source>
        <dbReference type="ARBA" id="ARBA00022842"/>
    </source>
</evidence>
<evidence type="ECO:0000256" key="2">
    <source>
        <dbReference type="ARBA" id="ARBA00022691"/>
    </source>
</evidence>
<keyword evidence="4 8" id="KW-0460">Magnesium</keyword>
<dbReference type="SUPFAM" id="SSF102114">
    <property type="entry name" value="Radical SAM enzymes"/>
    <property type="match status" value="1"/>
</dbReference>
<evidence type="ECO:0000256" key="7">
    <source>
        <dbReference type="ARBA" id="ARBA00023239"/>
    </source>
</evidence>
<comment type="caution">
    <text evidence="10">The sequence shown here is derived from an EMBL/GenBank/DDBJ whole genome shotgun (WGS) entry which is preliminary data.</text>
</comment>
<keyword evidence="3 8" id="KW-0479">Metal-binding</keyword>
<proteinExistence type="inferred from homology"/>
<evidence type="ECO:0000256" key="1">
    <source>
        <dbReference type="ARBA" id="ARBA00022485"/>
    </source>
</evidence>
<comment type="cofactor">
    <cofactor evidence="8">
        <name>S-adenosyl-L-methionine</name>
        <dbReference type="ChEBI" id="CHEBI:59789"/>
    </cofactor>
    <text evidence="8">Binds 1 S-adenosyl-L-methionine per subunit.</text>
</comment>
<feature type="binding site" evidence="8">
    <location>
        <position position="115"/>
    </location>
    <ligand>
        <name>substrate</name>
    </ligand>
</feature>
<feature type="binding site" evidence="8">
    <location>
        <position position="76"/>
    </location>
    <ligand>
        <name>Mg(2+)</name>
        <dbReference type="ChEBI" id="CHEBI:18420"/>
    </ligand>
</feature>
<dbReference type="HAMAP" id="MF_00917">
    <property type="entry name" value="QueE"/>
    <property type="match status" value="1"/>
</dbReference>
<dbReference type="InterPro" id="IPR058240">
    <property type="entry name" value="rSAM_sf"/>
</dbReference>
<protein>
    <recommendedName>
        <fullName evidence="8">7-carboxy-7-deazaguanine synthase</fullName>
        <shortName evidence="8">CDG synthase</shortName>
        <ecNumber evidence="8">4.3.99.3</ecNumber>
    </recommendedName>
    <alternativeName>
        <fullName evidence="8">Queuosine biosynthesis protein QueE</fullName>
    </alternativeName>
</protein>
<sequence>MISRGDVVVPSQQVKKSQPTGKTWLASKKVTSVTAPTTLRIAETFASRQGEGALTGVPSFFIRTSGCNLRCWFCDTPYASWKPEGERLTTDELIEQVRSASIPDLDEPIRHVVLTGGEPLIAAGITELSDRLRAEGYHITIETAGTVDIEIDCDLLSLSPKLRASGPNAVDHPAWAKTHEKRRLPIQVMQKLMARSAAYQVKFVVDSAEEFEEIESVVQALGVQPEDVWIMPQGVTVEQLDAARHWLTDWCEERSFVYCDRMQIRWYGNRRGT</sequence>
<evidence type="ECO:0000256" key="6">
    <source>
        <dbReference type="ARBA" id="ARBA00023014"/>
    </source>
</evidence>
<dbReference type="SFLD" id="SFLDS00029">
    <property type="entry name" value="Radical_SAM"/>
    <property type="match status" value="1"/>
</dbReference>
<evidence type="ECO:0000313" key="10">
    <source>
        <dbReference type="EMBL" id="SMP65996.1"/>
    </source>
</evidence>